<evidence type="ECO:0000256" key="1">
    <source>
        <dbReference type="ARBA" id="ARBA00005094"/>
    </source>
</evidence>
<keyword evidence="13" id="KW-0413">Isomerase</keyword>
<dbReference type="OrthoDB" id="9806546at2"/>
<feature type="binding site" evidence="9">
    <location>
        <position position="145"/>
    </location>
    <ligand>
        <name>1-deoxy-D-xylulose 5-phosphate</name>
        <dbReference type="ChEBI" id="CHEBI:57792"/>
    </ligand>
</feature>
<dbReference type="SUPFAM" id="SSF69055">
    <property type="entry name" value="1-deoxy-D-xylulose-5-phosphate reductoisomerase, C-terminal domain"/>
    <property type="match status" value="1"/>
</dbReference>
<keyword evidence="4 9" id="KW-0521">NADP</keyword>
<dbReference type="InterPro" id="IPR026877">
    <property type="entry name" value="DXPR_C"/>
</dbReference>
<keyword evidence="7 9" id="KW-0414">Isoprene biosynthesis</keyword>
<dbReference type="NCBIfam" id="TIGR00243">
    <property type="entry name" value="Dxr"/>
    <property type="match status" value="1"/>
</dbReference>
<keyword evidence="14" id="KW-1185">Reference proteome</keyword>
<feature type="binding site" evidence="9">
    <location>
        <position position="222"/>
    </location>
    <ligand>
        <name>1-deoxy-D-xylulose 5-phosphate</name>
        <dbReference type="ChEBI" id="CHEBI:57792"/>
    </ligand>
</feature>
<evidence type="ECO:0000256" key="2">
    <source>
        <dbReference type="ARBA" id="ARBA00006825"/>
    </source>
</evidence>
<feature type="binding site" evidence="9">
    <location>
        <position position="56"/>
    </location>
    <ligand>
        <name>NADPH</name>
        <dbReference type="ChEBI" id="CHEBI:57783"/>
    </ligand>
</feature>
<evidence type="ECO:0000313" key="13">
    <source>
        <dbReference type="EMBL" id="TBO32454.1"/>
    </source>
</evidence>
<feature type="binding site" evidence="9">
    <location>
        <position position="244"/>
    </location>
    <ligand>
        <name>1-deoxy-D-xylulose 5-phosphate</name>
        <dbReference type="ChEBI" id="CHEBI:57792"/>
    </ligand>
</feature>
<feature type="binding site" evidence="9">
    <location>
        <position position="31"/>
    </location>
    <ligand>
        <name>NADPH</name>
        <dbReference type="ChEBI" id="CHEBI:57783"/>
    </ligand>
</feature>
<dbReference type="InterPro" id="IPR036169">
    <property type="entry name" value="DXPR_C_sf"/>
</dbReference>
<feature type="binding site" evidence="9">
    <location>
        <position position="33"/>
    </location>
    <ligand>
        <name>NADPH</name>
        <dbReference type="ChEBI" id="CHEBI:57783"/>
    </ligand>
</feature>
<feature type="binding site" evidence="9">
    <location>
        <position position="170"/>
    </location>
    <ligand>
        <name>Mn(2+)</name>
        <dbReference type="ChEBI" id="CHEBI:29035"/>
    </ligand>
</feature>
<feature type="binding site" evidence="9">
    <location>
        <position position="241"/>
    </location>
    <ligand>
        <name>1-deoxy-D-xylulose 5-phosphate</name>
        <dbReference type="ChEBI" id="CHEBI:57792"/>
    </ligand>
</feature>
<dbReference type="Gene3D" id="3.40.50.720">
    <property type="entry name" value="NAD(P)-binding Rossmann-like Domain"/>
    <property type="match status" value="1"/>
</dbReference>
<dbReference type="Proteomes" id="UP000292120">
    <property type="component" value="Unassembled WGS sequence"/>
</dbReference>
<feature type="domain" description="DXP reductoisomerase C-terminal" evidence="12">
    <location>
        <begin position="284"/>
        <end position="402"/>
    </location>
</feature>
<feature type="domain" description="1-deoxy-D-xylulose 5-phosphate reductoisomerase C-terminal" evidence="11">
    <location>
        <begin position="166"/>
        <end position="252"/>
    </location>
</feature>
<name>A0A4Q9H4M9_9BURK</name>
<evidence type="ECO:0000256" key="7">
    <source>
        <dbReference type="ARBA" id="ARBA00023229"/>
    </source>
</evidence>
<dbReference type="NCBIfam" id="NF003938">
    <property type="entry name" value="PRK05447.1-1"/>
    <property type="match status" value="1"/>
</dbReference>
<proteinExistence type="inferred from homology"/>
<dbReference type="InterPro" id="IPR036291">
    <property type="entry name" value="NAD(P)-bd_dom_sf"/>
</dbReference>
<dbReference type="PANTHER" id="PTHR30525">
    <property type="entry name" value="1-DEOXY-D-XYLULOSE 5-PHOSPHATE REDUCTOISOMERASE"/>
    <property type="match status" value="1"/>
</dbReference>
<evidence type="ECO:0000256" key="5">
    <source>
        <dbReference type="ARBA" id="ARBA00023002"/>
    </source>
</evidence>
<evidence type="ECO:0000259" key="10">
    <source>
        <dbReference type="Pfam" id="PF02670"/>
    </source>
</evidence>
<dbReference type="AlphaFoldDB" id="A0A4Q9H4M9"/>
<keyword evidence="6 9" id="KW-0464">Manganese</keyword>
<feature type="binding site" evidence="9">
    <location>
        <position position="244"/>
    </location>
    <ligand>
        <name>Mn(2+)</name>
        <dbReference type="ChEBI" id="CHEBI:29035"/>
    </ligand>
</feature>
<evidence type="ECO:0000256" key="4">
    <source>
        <dbReference type="ARBA" id="ARBA00022857"/>
    </source>
</evidence>
<dbReference type="InterPro" id="IPR013644">
    <property type="entry name" value="DXP_reductoisomerase_C"/>
</dbReference>
<dbReference type="GO" id="GO:0030145">
    <property type="term" value="F:manganese ion binding"/>
    <property type="evidence" value="ECO:0007669"/>
    <property type="project" value="TreeGrafter"/>
</dbReference>
<dbReference type="Pfam" id="PF02670">
    <property type="entry name" value="DXP_reductoisom"/>
    <property type="match status" value="1"/>
</dbReference>
<evidence type="ECO:0000256" key="3">
    <source>
        <dbReference type="ARBA" id="ARBA00022723"/>
    </source>
</evidence>
<dbReference type="InterPro" id="IPR003821">
    <property type="entry name" value="DXP_reductoisomerase"/>
</dbReference>
<dbReference type="NCBIfam" id="NF009114">
    <property type="entry name" value="PRK12464.1"/>
    <property type="match status" value="1"/>
</dbReference>
<dbReference type="Pfam" id="PF08436">
    <property type="entry name" value="DXP_redisom_C"/>
    <property type="match status" value="1"/>
</dbReference>
<dbReference type="UniPathway" id="UPA00056">
    <property type="reaction ID" value="UER00092"/>
</dbReference>
<dbReference type="PIRSF" id="PIRSF006205">
    <property type="entry name" value="Dxp_reductismrs"/>
    <property type="match status" value="1"/>
</dbReference>
<reference evidence="13 14" key="1">
    <citation type="submission" date="2019-02" db="EMBL/GenBank/DDBJ databases">
        <title>Aquabacterium sp. strain KMB7.</title>
        <authorList>
            <person name="Chen W.-M."/>
        </authorList>
    </citation>
    <scope>NUCLEOTIDE SEQUENCE [LARGE SCALE GENOMIC DNA]</scope>
    <source>
        <strain evidence="13 14">KMB7</strain>
    </source>
</reference>
<dbReference type="SUPFAM" id="SSF51735">
    <property type="entry name" value="NAD(P)-binding Rossmann-fold domains"/>
    <property type="match status" value="1"/>
</dbReference>
<evidence type="ECO:0000256" key="6">
    <source>
        <dbReference type="ARBA" id="ARBA00023211"/>
    </source>
</evidence>
<evidence type="ECO:0000259" key="12">
    <source>
        <dbReference type="Pfam" id="PF13288"/>
    </source>
</evidence>
<dbReference type="RefSeq" id="WP_130966668.1">
    <property type="nucleotide sequence ID" value="NZ_SIXI01000002.1"/>
</dbReference>
<dbReference type="PANTHER" id="PTHR30525:SF0">
    <property type="entry name" value="1-DEOXY-D-XYLULOSE 5-PHOSPHATE REDUCTOISOMERASE, CHLOROPLASTIC"/>
    <property type="match status" value="1"/>
</dbReference>
<feature type="binding site" evidence="9">
    <location>
        <position position="228"/>
    </location>
    <ligand>
        <name>NADPH</name>
        <dbReference type="ChEBI" id="CHEBI:57783"/>
    </ligand>
</feature>
<dbReference type="HAMAP" id="MF_00183">
    <property type="entry name" value="DXP_reductoisom"/>
    <property type="match status" value="1"/>
</dbReference>
<comment type="similarity">
    <text evidence="2 9">Belongs to the DXR family.</text>
</comment>
<evidence type="ECO:0000259" key="11">
    <source>
        <dbReference type="Pfam" id="PF08436"/>
    </source>
</evidence>
<dbReference type="EMBL" id="SIXI01000002">
    <property type="protein sequence ID" value="TBO32454.1"/>
    <property type="molecule type" value="Genomic_DNA"/>
</dbReference>
<keyword evidence="5 9" id="KW-0560">Oxidoreductase</keyword>
<protein>
    <recommendedName>
        <fullName evidence="9">1-deoxy-D-xylulose 5-phosphate reductoisomerase</fullName>
        <shortName evidence="9">DXP reductoisomerase</shortName>
        <ecNumber evidence="9">1.1.1.267</ecNumber>
    </recommendedName>
    <alternativeName>
        <fullName evidence="9">1-deoxyxylulose-5-phosphate reductoisomerase</fullName>
    </alternativeName>
    <alternativeName>
        <fullName evidence="9">2-C-methyl-D-erythritol 4-phosphate synthase</fullName>
    </alternativeName>
</protein>
<comment type="function">
    <text evidence="9">Catalyzes the NADPH-dependent rearrangement and reduction of 1-deoxy-D-xylulose-5-phosphate (DXP) to 2-C-methyl-D-erythritol 4-phosphate (MEP).</text>
</comment>
<comment type="caution">
    <text evidence="13">The sequence shown here is derived from an EMBL/GenBank/DDBJ whole genome shotgun (WGS) entry which is preliminary data.</text>
</comment>
<evidence type="ECO:0000256" key="8">
    <source>
        <dbReference type="ARBA" id="ARBA00048543"/>
    </source>
</evidence>
<comment type="catalytic activity">
    <reaction evidence="8">
        <text>2-C-methyl-D-erythritol 4-phosphate + NADP(+) = 1-deoxy-D-xylulose 5-phosphate + NADPH + H(+)</text>
        <dbReference type="Rhea" id="RHEA:13717"/>
        <dbReference type="ChEBI" id="CHEBI:15378"/>
        <dbReference type="ChEBI" id="CHEBI:57783"/>
        <dbReference type="ChEBI" id="CHEBI:57792"/>
        <dbReference type="ChEBI" id="CHEBI:58262"/>
        <dbReference type="ChEBI" id="CHEBI:58349"/>
        <dbReference type="EC" id="1.1.1.267"/>
    </reaction>
    <physiologicalReaction direction="right-to-left" evidence="8">
        <dbReference type="Rhea" id="RHEA:13719"/>
    </physiologicalReaction>
</comment>
<dbReference type="Gene3D" id="1.10.1740.10">
    <property type="match status" value="1"/>
</dbReference>
<feature type="domain" description="1-deoxy-D-xylulose 5-phosphate reductoisomerase N-terminal" evidence="10">
    <location>
        <begin position="24"/>
        <end position="152"/>
    </location>
</feature>
<feature type="binding site" evidence="9">
    <location>
        <position position="199"/>
    </location>
    <ligand>
        <name>1-deoxy-D-xylulose 5-phosphate</name>
        <dbReference type="ChEBI" id="CHEBI:57792"/>
    </ligand>
</feature>
<dbReference type="GO" id="GO:0016853">
    <property type="term" value="F:isomerase activity"/>
    <property type="evidence" value="ECO:0007669"/>
    <property type="project" value="UniProtKB-KW"/>
</dbReference>
<dbReference type="GO" id="GO:0030604">
    <property type="term" value="F:1-deoxy-D-xylulose-5-phosphate reductoisomerase activity"/>
    <property type="evidence" value="ECO:0007669"/>
    <property type="project" value="UniProtKB-UniRule"/>
</dbReference>
<dbReference type="Pfam" id="PF13288">
    <property type="entry name" value="DXPR_C"/>
    <property type="match status" value="1"/>
</dbReference>
<keyword evidence="3 9" id="KW-0479">Metal-binding</keyword>
<dbReference type="GO" id="GO:0051484">
    <property type="term" value="P:isopentenyl diphosphate biosynthetic process, methylerythritol 4-phosphate pathway involved in terpenoid biosynthetic process"/>
    <property type="evidence" value="ECO:0007669"/>
    <property type="project" value="UniProtKB-ARBA"/>
</dbReference>
<feature type="binding site" evidence="9">
    <location>
        <position position="240"/>
    </location>
    <ligand>
        <name>1-deoxy-D-xylulose 5-phosphate</name>
        <dbReference type="ChEBI" id="CHEBI:57792"/>
    </ligand>
</feature>
<feature type="binding site" evidence="9">
    <location>
        <position position="32"/>
    </location>
    <ligand>
        <name>NADPH</name>
        <dbReference type="ChEBI" id="CHEBI:57783"/>
    </ligand>
</feature>
<sequence length="412" mass="44007">MDEGLTVSKSDAAVSASAGHRQGVCILGSTGSIGTNTLDVLARHPDRFEVVALTAGQRVDEILSQCRTWKPRFAVMHDESAAARLREAVRQEGLPTEVLAGPAAMETVASLPEVDMVMGAIVGAAGLSPCLAAARAGKRLLLANKEALVVGGALFMQAVEEGGATLLPIDSEHSAIFQCLPEDRSTWAQRIDHIVLTASGGPFRDRDPATFAGITPEQACAHPNWVMGRKISVDSATMMNKALEVIEARWLFDLQPEQIRVVVHPQSIIHSMVVCRDRSVLAQLGTPDMRVPIAYGLSWPERIESGADLLDFMQLQALTFREPDAARYPGLPLAWDTLRGPEGSTCVLNAANEVAVAAFLAGVLRFDQIHAVNADTLARLSIDASLTTSVEGLLTLDAQARRVADSVVAGLR</sequence>
<organism evidence="13 14">
    <name type="scientific">Aquabacterium lacunae</name>
    <dbReference type="NCBI Taxonomy" id="2528630"/>
    <lineage>
        <taxon>Bacteria</taxon>
        <taxon>Pseudomonadati</taxon>
        <taxon>Pseudomonadota</taxon>
        <taxon>Betaproteobacteria</taxon>
        <taxon>Burkholderiales</taxon>
        <taxon>Aquabacterium</taxon>
    </lineage>
</organism>
<feature type="binding site" evidence="9">
    <location>
        <position position="172"/>
    </location>
    <ligand>
        <name>1-deoxy-D-xylulose 5-phosphate</name>
        <dbReference type="ChEBI" id="CHEBI:57792"/>
    </ligand>
</feature>
<accession>A0A4Q9H4M9</accession>
<comment type="pathway">
    <text evidence="1 9">Isoprenoid biosynthesis; isopentenyl diphosphate biosynthesis via DXP pathway; isopentenyl diphosphate from 1-deoxy-D-xylulose 5-phosphate: step 1/6.</text>
</comment>
<dbReference type="EC" id="1.1.1.267" evidence="9"/>
<dbReference type="FunFam" id="3.40.50.720:FF:000045">
    <property type="entry name" value="1-deoxy-D-xylulose 5-phosphate reductoisomerase"/>
    <property type="match status" value="1"/>
</dbReference>
<feature type="binding site" evidence="9">
    <location>
        <position position="172"/>
    </location>
    <ligand>
        <name>Mn(2+)</name>
        <dbReference type="ChEBI" id="CHEBI:29035"/>
    </ligand>
</feature>
<comment type="caution">
    <text evidence="9">Lacks conserved residue(s) required for the propagation of feature annotation.</text>
</comment>
<evidence type="ECO:0000256" key="9">
    <source>
        <dbReference type="HAMAP-Rule" id="MF_00183"/>
    </source>
</evidence>
<dbReference type="InterPro" id="IPR013512">
    <property type="entry name" value="DXP_reductoisomerase_N"/>
</dbReference>
<feature type="binding site" evidence="9">
    <location>
        <position position="146"/>
    </location>
    <ligand>
        <name>NADPH</name>
        <dbReference type="ChEBI" id="CHEBI:57783"/>
    </ligand>
</feature>
<feature type="binding site" evidence="9">
    <location>
        <position position="171"/>
    </location>
    <ligand>
        <name>1-deoxy-D-xylulose 5-phosphate</name>
        <dbReference type="ChEBI" id="CHEBI:57792"/>
    </ligand>
</feature>
<keyword evidence="9" id="KW-0460">Magnesium</keyword>
<dbReference type="GO" id="GO:0070402">
    <property type="term" value="F:NADPH binding"/>
    <property type="evidence" value="ECO:0007669"/>
    <property type="project" value="InterPro"/>
</dbReference>
<evidence type="ECO:0000313" key="14">
    <source>
        <dbReference type="Proteomes" id="UP000292120"/>
    </source>
</evidence>
<feature type="binding site" evidence="9">
    <location>
        <position position="30"/>
    </location>
    <ligand>
        <name>NADPH</name>
        <dbReference type="ChEBI" id="CHEBI:57783"/>
    </ligand>
</feature>
<feature type="binding site" evidence="9">
    <location>
        <position position="144"/>
    </location>
    <ligand>
        <name>NADPH</name>
        <dbReference type="ChEBI" id="CHEBI:57783"/>
    </ligand>
</feature>
<dbReference type="SUPFAM" id="SSF55347">
    <property type="entry name" value="Glyceraldehyde-3-phosphate dehydrogenase-like, C-terminal domain"/>
    <property type="match status" value="1"/>
</dbReference>
<gene>
    <name evidence="9" type="primary">dxr</name>
    <name evidence="13" type="ORF">EYS42_04440</name>
</gene>
<comment type="cofactor">
    <cofactor evidence="9">
        <name>Mg(2+)</name>
        <dbReference type="ChEBI" id="CHEBI:18420"/>
    </cofactor>
    <cofactor evidence="9">
        <name>Mn(2+)</name>
        <dbReference type="ChEBI" id="CHEBI:29035"/>
    </cofactor>
</comment>
<feature type="binding site" evidence="9">
    <location>
        <position position="235"/>
    </location>
    <ligand>
        <name>1-deoxy-D-xylulose 5-phosphate</name>
        <dbReference type="ChEBI" id="CHEBI:57792"/>
    </ligand>
</feature>